<gene>
    <name evidence="1" type="ORF">GH714_030217</name>
</gene>
<evidence type="ECO:0000313" key="1">
    <source>
        <dbReference type="EMBL" id="KAF2320698.1"/>
    </source>
</evidence>
<keyword evidence="2" id="KW-1185">Reference proteome</keyword>
<accession>A0A6A6N824</accession>
<protein>
    <recommendedName>
        <fullName evidence="3">Reverse transcriptase Ty1/copia-type domain-containing protein</fullName>
    </recommendedName>
</protein>
<reference evidence="1 2" key="1">
    <citation type="journal article" date="2020" name="Mol. Plant">
        <title>The Chromosome-Based Rubber Tree Genome Provides New Insights into Spurge Genome Evolution and Rubber Biosynthesis.</title>
        <authorList>
            <person name="Liu J."/>
            <person name="Shi C."/>
            <person name="Shi C.C."/>
            <person name="Li W."/>
            <person name="Zhang Q.J."/>
            <person name="Zhang Y."/>
            <person name="Li K."/>
            <person name="Lu H.F."/>
            <person name="Shi C."/>
            <person name="Zhu S.T."/>
            <person name="Xiao Z.Y."/>
            <person name="Nan H."/>
            <person name="Yue Y."/>
            <person name="Zhu X.G."/>
            <person name="Wu Y."/>
            <person name="Hong X.N."/>
            <person name="Fan G.Y."/>
            <person name="Tong Y."/>
            <person name="Zhang D."/>
            <person name="Mao C.L."/>
            <person name="Liu Y.L."/>
            <person name="Hao S.J."/>
            <person name="Liu W.Q."/>
            <person name="Lv M.Q."/>
            <person name="Zhang H.B."/>
            <person name="Liu Y."/>
            <person name="Hu-Tang G.R."/>
            <person name="Wang J.P."/>
            <person name="Wang J.H."/>
            <person name="Sun Y.H."/>
            <person name="Ni S.B."/>
            <person name="Chen W.B."/>
            <person name="Zhang X.C."/>
            <person name="Jiao Y.N."/>
            <person name="Eichler E.E."/>
            <person name="Li G.H."/>
            <person name="Liu X."/>
            <person name="Gao L.Z."/>
        </authorList>
    </citation>
    <scope>NUCLEOTIDE SEQUENCE [LARGE SCALE GENOMIC DNA]</scope>
    <source>
        <strain evidence="2">cv. GT1</strain>
        <tissue evidence="1">Leaf</tissue>
    </source>
</reference>
<dbReference type="Proteomes" id="UP000467840">
    <property type="component" value="Chromosome 10"/>
</dbReference>
<name>A0A6A6N824_HEVBR</name>
<sequence length="139" mass="15829">MQLSDECEMKDLSAAKKILGMEISRDKSVGKLFLSQQAYVEIVLKHFNMNNAKPMTIPFAVHFKLFADMSPKVVKWILRYFKVTIDVGISFDRAKISDSVVGYVDLDFAGDLDKRRSLTGRLNYMILHAHDSCALSDMF</sequence>
<organism evidence="1 2">
    <name type="scientific">Hevea brasiliensis</name>
    <name type="common">Para rubber tree</name>
    <name type="synonym">Siphonia brasiliensis</name>
    <dbReference type="NCBI Taxonomy" id="3981"/>
    <lineage>
        <taxon>Eukaryota</taxon>
        <taxon>Viridiplantae</taxon>
        <taxon>Streptophyta</taxon>
        <taxon>Embryophyta</taxon>
        <taxon>Tracheophyta</taxon>
        <taxon>Spermatophyta</taxon>
        <taxon>Magnoliopsida</taxon>
        <taxon>eudicotyledons</taxon>
        <taxon>Gunneridae</taxon>
        <taxon>Pentapetalae</taxon>
        <taxon>rosids</taxon>
        <taxon>fabids</taxon>
        <taxon>Malpighiales</taxon>
        <taxon>Euphorbiaceae</taxon>
        <taxon>Crotonoideae</taxon>
        <taxon>Micrandreae</taxon>
        <taxon>Hevea</taxon>
    </lineage>
</organism>
<proteinExistence type="predicted"/>
<dbReference type="EMBL" id="JAAGAX010000003">
    <property type="protein sequence ID" value="KAF2320698.1"/>
    <property type="molecule type" value="Genomic_DNA"/>
</dbReference>
<evidence type="ECO:0000313" key="2">
    <source>
        <dbReference type="Proteomes" id="UP000467840"/>
    </source>
</evidence>
<evidence type="ECO:0008006" key="3">
    <source>
        <dbReference type="Google" id="ProtNLM"/>
    </source>
</evidence>
<dbReference type="AlphaFoldDB" id="A0A6A6N824"/>
<comment type="caution">
    <text evidence="1">The sequence shown here is derived from an EMBL/GenBank/DDBJ whole genome shotgun (WGS) entry which is preliminary data.</text>
</comment>